<dbReference type="SUPFAM" id="SSF52540">
    <property type="entry name" value="P-loop containing nucleoside triphosphate hydrolases"/>
    <property type="match status" value="1"/>
</dbReference>
<keyword evidence="5 7" id="KW-0418">Kinase</keyword>
<keyword evidence="9" id="KW-1185">Reference proteome</keyword>
<feature type="binding site" evidence="7">
    <location>
        <position position="15"/>
    </location>
    <ligand>
        <name>ATP</name>
        <dbReference type="ChEBI" id="CHEBI:30616"/>
    </ligand>
</feature>
<comment type="caution">
    <text evidence="7">Lacks conserved residue(s) required for the propagation of feature annotation.</text>
</comment>
<evidence type="ECO:0000256" key="7">
    <source>
        <dbReference type="HAMAP-Rule" id="MF_03173"/>
    </source>
</evidence>
<keyword evidence="3 7" id="KW-0808">Transferase</keyword>
<dbReference type="PANTHER" id="PTHR12595:SF0">
    <property type="entry name" value="ADENYLATE KINASE ISOENZYME 6"/>
    <property type="match status" value="1"/>
</dbReference>
<feature type="region of interest" description="NMPbind" evidence="7">
    <location>
        <begin position="30"/>
        <end position="53"/>
    </location>
</feature>
<dbReference type="InterPro" id="IPR020618">
    <property type="entry name" value="Adenyl_kinase_AK6"/>
</dbReference>
<sequence length="164" mass="18934">MQILITGTPGVGKTTLSKALSKVLQYKHIDISDYIESNGLYSHKDKKFNSFIFDVDEIHKNLMRKLDPRKSYIIDTHAPDILDDPDFIIILRASNSILYQRYVDRGYDQTKITENISAEINGTIEDECDEYFPYTPKMIINLEEKSIDLAVKEIIDKIDKISKN</sequence>
<comment type="catalytic activity">
    <reaction evidence="7">
        <text>ATP + H2O = ADP + phosphate + H(+)</text>
        <dbReference type="Rhea" id="RHEA:13065"/>
        <dbReference type="ChEBI" id="CHEBI:15377"/>
        <dbReference type="ChEBI" id="CHEBI:15378"/>
        <dbReference type="ChEBI" id="CHEBI:30616"/>
        <dbReference type="ChEBI" id="CHEBI:43474"/>
        <dbReference type="ChEBI" id="CHEBI:456216"/>
    </reaction>
</comment>
<feature type="binding site" evidence="7">
    <location>
        <position position="13"/>
    </location>
    <ligand>
        <name>ATP</name>
        <dbReference type="ChEBI" id="CHEBI:30616"/>
    </ligand>
</feature>
<dbReference type="EMBL" id="SBIQ01000036">
    <property type="protein sequence ID" value="KAF7683987.1"/>
    <property type="molecule type" value="Genomic_DNA"/>
</dbReference>
<feature type="binding site" evidence="7">
    <location>
        <position position="10"/>
    </location>
    <ligand>
        <name>ATP</name>
        <dbReference type="ChEBI" id="CHEBI:30616"/>
    </ligand>
</feature>
<dbReference type="Gene3D" id="3.40.50.300">
    <property type="entry name" value="P-loop containing nucleotide triphosphate hydrolases"/>
    <property type="match status" value="1"/>
</dbReference>
<keyword evidence="1 7" id="KW-0690">Ribosome biogenesis</keyword>
<comment type="function">
    <text evidence="7">Broad-specificity nucleoside monophosphate (NMP) kinase that catalyzes the reversible transfer of the terminal phosphate group between nucleoside triphosphates and monophosphates. Has also ATPase activity. Involved in the late cytoplasmic maturation steps of the 40S ribosomal particles, specifically 18S rRNA maturation. While NMP activity is not required for ribosome maturation, ATPase activity is. Associates transiently with small ribosomal subunit protein uS11. ATP hydrolysis breaks the interaction with uS11. May temporarily remove uS11 from the ribosome to enable a conformational change of the ribosomal RNA that is needed for the final maturation step of the small ribosomal subunit. Its NMP activity may have a role in nuclear energy homeostasis.</text>
</comment>
<dbReference type="HAMAP" id="MF_00039">
    <property type="entry name" value="Adenylate_kinase_AK6"/>
    <property type="match status" value="1"/>
</dbReference>
<keyword evidence="7" id="KW-0539">Nucleus</keyword>
<keyword evidence="2 7" id="KW-0698">rRNA processing</keyword>
<comment type="similarity">
    <text evidence="7">Belongs to the adenylate kinase family. AK6 subfamily.</text>
</comment>
<comment type="subunit">
    <text evidence="7">Interacts with small ribosomal subunit protein uS11. Not a structural component of 43S pre-ribosomes, but transiently interacts with them by binding to uS11.</text>
</comment>
<name>A0ABQ7I0R4_9MICR</name>
<organism evidence="8 9">
    <name type="scientific">Astathelohania contejeani</name>
    <dbReference type="NCBI Taxonomy" id="164912"/>
    <lineage>
        <taxon>Eukaryota</taxon>
        <taxon>Fungi</taxon>
        <taxon>Fungi incertae sedis</taxon>
        <taxon>Microsporidia</taxon>
        <taxon>Astathelohaniidae</taxon>
        <taxon>Astathelohania</taxon>
    </lineage>
</organism>
<keyword evidence="4 7" id="KW-0547">Nucleotide-binding</keyword>
<dbReference type="EC" id="2.7.4.3" evidence="7"/>
<feature type="binding site" evidence="7">
    <location>
        <position position="12"/>
    </location>
    <ligand>
        <name>ATP</name>
        <dbReference type="ChEBI" id="CHEBI:30616"/>
    </ligand>
</feature>
<evidence type="ECO:0000313" key="8">
    <source>
        <dbReference type="EMBL" id="KAF7683987.1"/>
    </source>
</evidence>
<evidence type="ECO:0000256" key="6">
    <source>
        <dbReference type="ARBA" id="ARBA00022840"/>
    </source>
</evidence>
<evidence type="ECO:0000256" key="1">
    <source>
        <dbReference type="ARBA" id="ARBA00022517"/>
    </source>
</evidence>
<dbReference type="Pfam" id="PF13238">
    <property type="entry name" value="AAA_18"/>
    <property type="match status" value="1"/>
</dbReference>
<accession>A0ABQ7I0R4</accession>
<protein>
    <recommendedName>
        <fullName evidence="7">Adenylate kinase isoenzyme 6 homolog</fullName>
        <shortName evidence="7">AK6</shortName>
        <ecNumber evidence="7">2.7.4.3</ecNumber>
    </recommendedName>
    <alternativeName>
        <fullName evidence="7">Dual activity adenylate kinase/ATPase</fullName>
        <shortName evidence="7">AK/ATPase</shortName>
    </alternativeName>
</protein>
<comment type="caution">
    <text evidence="8">The sequence shown here is derived from an EMBL/GenBank/DDBJ whole genome shotgun (WGS) entry which is preliminary data.</text>
</comment>
<comment type="subcellular location">
    <subcellularLocation>
        <location evidence="7">Cytoplasm</location>
    </subcellularLocation>
    <subcellularLocation>
        <location evidence="7">Nucleus</location>
    </subcellularLocation>
</comment>
<gene>
    <name evidence="8" type="ORF">TCON_0819</name>
</gene>
<reference evidence="8 9" key="1">
    <citation type="submission" date="2019-01" db="EMBL/GenBank/DDBJ databases">
        <title>Genomes sequencing and comparative genomics of infectious freshwater microsporidia, Cucumispora dikerogammari and Thelohania contejeani.</title>
        <authorList>
            <person name="Cormier A."/>
            <person name="Giraud I."/>
            <person name="Wattier R."/>
            <person name="Teixeira M."/>
            <person name="Grandjean F."/>
            <person name="Rigaud T."/>
            <person name="Cordaux R."/>
        </authorList>
    </citation>
    <scope>NUCLEOTIDE SEQUENCE [LARGE SCALE GENOMIC DNA]</scope>
    <source>
        <strain evidence="8">T1</strain>
        <tissue evidence="8">Spores</tissue>
    </source>
</reference>
<comment type="catalytic activity">
    <reaction evidence="7">
        <text>AMP + ATP = 2 ADP</text>
        <dbReference type="Rhea" id="RHEA:12973"/>
        <dbReference type="ChEBI" id="CHEBI:30616"/>
        <dbReference type="ChEBI" id="CHEBI:456215"/>
        <dbReference type="ChEBI" id="CHEBI:456216"/>
        <dbReference type="EC" id="2.7.4.3"/>
    </reaction>
</comment>
<evidence type="ECO:0000256" key="2">
    <source>
        <dbReference type="ARBA" id="ARBA00022552"/>
    </source>
</evidence>
<dbReference type="PANTHER" id="PTHR12595">
    <property type="entry name" value="POS9-ACTIVATING FACTOR FAP7-RELATED"/>
    <property type="match status" value="1"/>
</dbReference>
<dbReference type="Proteomes" id="UP001516464">
    <property type="component" value="Unassembled WGS sequence"/>
</dbReference>
<evidence type="ECO:0000256" key="3">
    <source>
        <dbReference type="ARBA" id="ARBA00022679"/>
    </source>
</evidence>
<feature type="region of interest" description="LID" evidence="7">
    <location>
        <begin position="104"/>
        <end position="114"/>
    </location>
</feature>
<dbReference type="InterPro" id="IPR027417">
    <property type="entry name" value="P-loop_NTPase"/>
</dbReference>
<dbReference type="GO" id="GO:0016301">
    <property type="term" value="F:kinase activity"/>
    <property type="evidence" value="ECO:0007669"/>
    <property type="project" value="UniProtKB-KW"/>
</dbReference>
<keyword evidence="7" id="KW-0963">Cytoplasm</keyword>
<feature type="binding site" evidence="7">
    <location>
        <position position="14"/>
    </location>
    <ligand>
        <name>ATP</name>
        <dbReference type="ChEBI" id="CHEBI:30616"/>
    </ligand>
</feature>
<keyword evidence="6 7" id="KW-0067">ATP-binding</keyword>
<evidence type="ECO:0000256" key="4">
    <source>
        <dbReference type="ARBA" id="ARBA00022741"/>
    </source>
</evidence>
<feature type="binding site" evidence="7">
    <location>
        <position position="105"/>
    </location>
    <ligand>
        <name>ATP</name>
        <dbReference type="ChEBI" id="CHEBI:30616"/>
    </ligand>
</feature>
<evidence type="ECO:0000256" key="5">
    <source>
        <dbReference type="ARBA" id="ARBA00022777"/>
    </source>
</evidence>
<evidence type="ECO:0000313" key="9">
    <source>
        <dbReference type="Proteomes" id="UP001516464"/>
    </source>
</evidence>
<proteinExistence type="inferred from homology"/>